<dbReference type="Proteomes" id="UP000824037">
    <property type="component" value="Unassembled WGS sequence"/>
</dbReference>
<dbReference type="PANTHER" id="PTHR35010">
    <property type="entry name" value="BLL4672 PROTEIN-RELATED"/>
    <property type="match status" value="1"/>
</dbReference>
<dbReference type="Gene3D" id="1.10.260.40">
    <property type="entry name" value="lambda repressor-like DNA-binding domains"/>
    <property type="match status" value="1"/>
</dbReference>
<dbReference type="PROSITE" id="PS50943">
    <property type="entry name" value="HTH_CROC1"/>
    <property type="match status" value="1"/>
</dbReference>
<dbReference type="SMART" id="SM00530">
    <property type="entry name" value="HTH_XRE"/>
    <property type="match status" value="1"/>
</dbReference>
<dbReference type="InterPro" id="IPR010982">
    <property type="entry name" value="Lambda_DNA-bd_dom_sf"/>
</dbReference>
<protein>
    <submittedName>
        <fullName evidence="3">Helix-turn-helix transcriptional regulator</fullName>
    </submittedName>
</protein>
<dbReference type="CDD" id="cd00093">
    <property type="entry name" value="HTH_XRE"/>
    <property type="match status" value="1"/>
</dbReference>
<accession>A0A9D2ECL3</accession>
<dbReference type="InterPro" id="IPR001387">
    <property type="entry name" value="Cro/C1-type_HTH"/>
</dbReference>
<feature type="region of interest" description="Disordered" evidence="1">
    <location>
        <begin position="272"/>
        <end position="291"/>
    </location>
</feature>
<dbReference type="EMBL" id="DXBY01000085">
    <property type="protein sequence ID" value="HIZ35189.1"/>
    <property type="molecule type" value="Genomic_DNA"/>
</dbReference>
<evidence type="ECO:0000313" key="3">
    <source>
        <dbReference type="EMBL" id="HIZ35189.1"/>
    </source>
</evidence>
<dbReference type="InterPro" id="IPR041413">
    <property type="entry name" value="MLTR_LBD"/>
</dbReference>
<comment type="caution">
    <text evidence="3">The sequence shown here is derived from an EMBL/GenBank/DDBJ whole genome shotgun (WGS) entry which is preliminary data.</text>
</comment>
<evidence type="ECO:0000259" key="2">
    <source>
        <dbReference type="PROSITE" id="PS50943"/>
    </source>
</evidence>
<dbReference type="PANTHER" id="PTHR35010:SF4">
    <property type="entry name" value="BLL5781 PROTEIN"/>
    <property type="match status" value="1"/>
</dbReference>
<reference evidence="3" key="1">
    <citation type="journal article" date="2021" name="PeerJ">
        <title>Extensive microbial diversity within the chicken gut microbiome revealed by metagenomics and culture.</title>
        <authorList>
            <person name="Gilroy R."/>
            <person name="Ravi A."/>
            <person name="Getino M."/>
            <person name="Pursley I."/>
            <person name="Horton D.L."/>
            <person name="Alikhan N.F."/>
            <person name="Baker D."/>
            <person name="Gharbi K."/>
            <person name="Hall N."/>
            <person name="Watson M."/>
            <person name="Adriaenssens E.M."/>
            <person name="Foster-Nyarko E."/>
            <person name="Jarju S."/>
            <person name="Secka A."/>
            <person name="Antonio M."/>
            <person name="Oren A."/>
            <person name="Chaudhuri R.R."/>
            <person name="La Ragione R."/>
            <person name="Hildebrand F."/>
            <person name="Pallen M.J."/>
        </authorList>
    </citation>
    <scope>NUCLEOTIDE SEQUENCE</scope>
    <source>
        <strain evidence="3">ChiGjej4B4-7305</strain>
    </source>
</reference>
<feature type="domain" description="HTH cro/C1-type" evidence="2">
    <location>
        <begin position="21"/>
        <end position="75"/>
    </location>
</feature>
<name>A0A9D2ECL3_9MICO</name>
<dbReference type="SUPFAM" id="SSF47413">
    <property type="entry name" value="lambda repressor-like DNA-binding domains"/>
    <property type="match status" value="1"/>
</dbReference>
<gene>
    <name evidence="3" type="ORF">H9815_05385</name>
</gene>
<dbReference type="GO" id="GO:0003677">
    <property type="term" value="F:DNA binding"/>
    <property type="evidence" value="ECO:0007669"/>
    <property type="project" value="InterPro"/>
</dbReference>
<dbReference type="Gene3D" id="3.30.450.180">
    <property type="match status" value="1"/>
</dbReference>
<evidence type="ECO:0000256" key="1">
    <source>
        <dbReference type="SAM" id="MobiDB-lite"/>
    </source>
</evidence>
<dbReference type="Pfam" id="PF01381">
    <property type="entry name" value="HTH_3"/>
    <property type="match status" value="1"/>
</dbReference>
<dbReference type="AlphaFoldDB" id="A0A9D2ECL3"/>
<organism evidence="3 4">
    <name type="scientific">Candidatus Ruania gallistercoris</name>
    <dbReference type="NCBI Taxonomy" id="2838746"/>
    <lineage>
        <taxon>Bacteria</taxon>
        <taxon>Bacillati</taxon>
        <taxon>Actinomycetota</taxon>
        <taxon>Actinomycetes</taxon>
        <taxon>Micrococcales</taxon>
        <taxon>Ruaniaceae</taxon>
        <taxon>Ruania</taxon>
    </lineage>
</organism>
<dbReference type="Pfam" id="PF17765">
    <property type="entry name" value="MLTR_LBD"/>
    <property type="match status" value="1"/>
</dbReference>
<reference evidence="3" key="2">
    <citation type="submission" date="2021-04" db="EMBL/GenBank/DDBJ databases">
        <authorList>
            <person name="Gilroy R."/>
        </authorList>
    </citation>
    <scope>NUCLEOTIDE SEQUENCE</scope>
    <source>
        <strain evidence="3">ChiGjej4B4-7305</strain>
    </source>
</reference>
<evidence type="ECO:0000313" key="4">
    <source>
        <dbReference type="Proteomes" id="UP000824037"/>
    </source>
</evidence>
<proteinExistence type="predicted"/>
<sequence length="291" mass="31199">MSTSALSDVRPTSGVPAGQRIRQWRVARRRSQMDLAQEAGISPRHLSFVETGRSNASRTTLSSLAVALDLSLRDHNTLMLAAGYAPPHPSNPWTAPGWESVHRSLAEMVQAHAPFPAMVVDFKGDILLANSVLLALLGDVADDQKPLNSYRLVLEPDGIGDRIVNRDVWQSLLAGRILDRAAETGDPTLSALAEAVTVPPRTAVNDERSASAPVVPLLLRYGEDVLTLAGIRAYLTEPRDVTAAELCLESFIPLDAGTRTILAQLADMGAQDSAGVRDQRPHPTGQAAEAL</sequence>